<dbReference type="RefSeq" id="WP_146921334.1">
    <property type="nucleotide sequence ID" value="NZ_CP042430.1"/>
</dbReference>
<feature type="domain" description="Response regulatory" evidence="3">
    <location>
        <begin position="6"/>
        <end position="122"/>
    </location>
</feature>
<sequence>MAEAATVLVVDDDAGFRAYVRAALEIPRFRVVEAADGRSAVTVALRERPDLILLDWRMPGQSGITTCRHLRAETELAGVRIAMVTGLDDERDRTLARHAGADAFIIKDPDPDAMVFQVRRLLPPGARAAG</sequence>
<dbReference type="EMBL" id="CP042430">
    <property type="protein sequence ID" value="QEC49081.1"/>
    <property type="molecule type" value="Genomic_DNA"/>
</dbReference>
<dbReference type="KEGG" id="bsol:FSW04_16865"/>
<organism evidence="4 5">
    <name type="scientific">Baekduia soli</name>
    <dbReference type="NCBI Taxonomy" id="496014"/>
    <lineage>
        <taxon>Bacteria</taxon>
        <taxon>Bacillati</taxon>
        <taxon>Actinomycetota</taxon>
        <taxon>Thermoleophilia</taxon>
        <taxon>Solirubrobacterales</taxon>
        <taxon>Baekduiaceae</taxon>
        <taxon>Baekduia</taxon>
    </lineage>
</organism>
<evidence type="ECO:0000256" key="2">
    <source>
        <dbReference type="PROSITE-ProRule" id="PRU00169"/>
    </source>
</evidence>
<proteinExistence type="predicted"/>
<dbReference type="PROSITE" id="PS50110">
    <property type="entry name" value="RESPONSE_REGULATORY"/>
    <property type="match status" value="1"/>
</dbReference>
<dbReference type="Proteomes" id="UP000321805">
    <property type="component" value="Chromosome"/>
</dbReference>
<dbReference type="InterPro" id="IPR001789">
    <property type="entry name" value="Sig_transdc_resp-reg_receiver"/>
</dbReference>
<dbReference type="OrthoDB" id="3197131at2"/>
<dbReference type="PANTHER" id="PTHR44591">
    <property type="entry name" value="STRESS RESPONSE REGULATOR PROTEIN 1"/>
    <property type="match status" value="1"/>
</dbReference>
<dbReference type="Pfam" id="PF00072">
    <property type="entry name" value="Response_reg"/>
    <property type="match status" value="1"/>
</dbReference>
<dbReference type="InterPro" id="IPR011006">
    <property type="entry name" value="CheY-like_superfamily"/>
</dbReference>
<evidence type="ECO:0000259" key="3">
    <source>
        <dbReference type="PROSITE" id="PS50110"/>
    </source>
</evidence>
<accession>A0A5B8U805</accession>
<dbReference type="SUPFAM" id="SSF52172">
    <property type="entry name" value="CheY-like"/>
    <property type="match status" value="1"/>
</dbReference>
<dbReference type="GO" id="GO:0000160">
    <property type="term" value="P:phosphorelay signal transduction system"/>
    <property type="evidence" value="ECO:0007669"/>
    <property type="project" value="InterPro"/>
</dbReference>
<evidence type="ECO:0000313" key="5">
    <source>
        <dbReference type="Proteomes" id="UP000321805"/>
    </source>
</evidence>
<dbReference type="PANTHER" id="PTHR44591:SF3">
    <property type="entry name" value="RESPONSE REGULATORY DOMAIN-CONTAINING PROTEIN"/>
    <property type="match status" value="1"/>
</dbReference>
<dbReference type="SMART" id="SM00448">
    <property type="entry name" value="REC"/>
    <property type="match status" value="1"/>
</dbReference>
<name>A0A5B8U805_9ACTN</name>
<dbReference type="AlphaFoldDB" id="A0A5B8U805"/>
<protein>
    <submittedName>
        <fullName evidence="4">Response regulator</fullName>
    </submittedName>
</protein>
<gene>
    <name evidence="4" type="ORF">FSW04_16865</name>
</gene>
<keyword evidence="1 2" id="KW-0597">Phosphoprotein</keyword>
<evidence type="ECO:0000313" key="4">
    <source>
        <dbReference type="EMBL" id="QEC49081.1"/>
    </source>
</evidence>
<dbReference type="Gene3D" id="3.40.50.2300">
    <property type="match status" value="1"/>
</dbReference>
<feature type="modified residue" description="4-aspartylphosphate" evidence="2">
    <location>
        <position position="55"/>
    </location>
</feature>
<reference evidence="4 5" key="1">
    <citation type="journal article" date="2018" name="J. Microbiol.">
        <title>Baekduia soli gen. nov., sp. nov., a novel bacterium isolated from the soil of Baekdu Mountain and proposal of a novel family name, Baekduiaceae fam. nov.</title>
        <authorList>
            <person name="An D.S."/>
            <person name="Siddiqi M.Z."/>
            <person name="Kim K.H."/>
            <person name="Yu H.S."/>
            <person name="Im W.T."/>
        </authorList>
    </citation>
    <scope>NUCLEOTIDE SEQUENCE [LARGE SCALE GENOMIC DNA]</scope>
    <source>
        <strain evidence="4 5">BR7-21</strain>
    </source>
</reference>
<dbReference type="InterPro" id="IPR050595">
    <property type="entry name" value="Bact_response_regulator"/>
</dbReference>
<keyword evidence="5" id="KW-1185">Reference proteome</keyword>
<evidence type="ECO:0000256" key="1">
    <source>
        <dbReference type="ARBA" id="ARBA00022553"/>
    </source>
</evidence>